<protein>
    <recommendedName>
        <fullName evidence="4">Protein-L-isoaspartate O-methyltransferase</fullName>
        <ecNumber evidence="3">2.1.1.77</ecNumber>
    </recommendedName>
    <alternativeName>
        <fullName evidence="11">L-isoaspartyl protein carboxyl methyltransferase</fullName>
    </alternativeName>
    <alternativeName>
        <fullName evidence="9">Protein L-isoaspartyl methyltransferase</fullName>
    </alternativeName>
    <alternativeName>
        <fullName evidence="10">Protein-beta-aspartate methyltransferase</fullName>
    </alternativeName>
</protein>
<evidence type="ECO:0000256" key="10">
    <source>
        <dbReference type="ARBA" id="ARBA00031323"/>
    </source>
</evidence>
<dbReference type="PANTHER" id="PTHR11579:SF0">
    <property type="entry name" value="PROTEIN-L-ISOASPARTATE(D-ASPARTATE) O-METHYLTRANSFERASE"/>
    <property type="match status" value="1"/>
</dbReference>
<feature type="region of interest" description="Disordered" evidence="12">
    <location>
        <begin position="1"/>
        <end position="21"/>
    </location>
</feature>
<evidence type="ECO:0000313" key="13">
    <source>
        <dbReference type="EMBL" id="PSK95971.1"/>
    </source>
</evidence>
<dbReference type="AlphaFoldDB" id="A0A2P8DFH4"/>
<reference evidence="13 14" key="1">
    <citation type="submission" date="2018-03" db="EMBL/GenBank/DDBJ databases">
        <title>Genomic Encyclopedia of Archaeal and Bacterial Type Strains, Phase II (KMG-II): from individual species to whole genera.</title>
        <authorList>
            <person name="Goeker M."/>
        </authorList>
    </citation>
    <scope>NUCLEOTIDE SEQUENCE [LARGE SCALE GENOMIC DNA]</scope>
    <source>
        <strain evidence="13 14">DSM 45312</strain>
    </source>
</reference>
<keyword evidence="6 13" id="KW-0489">Methyltransferase</keyword>
<keyword evidence="7 13" id="KW-0808">Transferase</keyword>
<comment type="similarity">
    <text evidence="2">Belongs to the methyltransferase superfamily. L-isoaspartyl/D-aspartyl protein methyltransferase family.</text>
</comment>
<keyword evidence="5" id="KW-0963">Cytoplasm</keyword>
<gene>
    <name evidence="13" type="ORF">CLV63_113134</name>
</gene>
<dbReference type="SUPFAM" id="SSF53335">
    <property type="entry name" value="S-adenosyl-L-methionine-dependent methyltransferases"/>
    <property type="match status" value="1"/>
</dbReference>
<dbReference type="InterPro" id="IPR029063">
    <property type="entry name" value="SAM-dependent_MTases_sf"/>
</dbReference>
<dbReference type="GO" id="GO:0032259">
    <property type="term" value="P:methylation"/>
    <property type="evidence" value="ECO:0007669"/>
    <property type="project" value="UniProtKB-KW"/>
</dbReference>
<evidence type="ECO:0000256" key="4">
    <source>
        <dbReference type="ARBA" id="ARBA00013346"/>
    </source>
</evidence>
<dbReference type="GO" id="GO:0005737">
    <property type="term" value="C:cytoplasm"/>
    <property type="evidence" value="ECO:0007669"/>
    <property type="project" value="UniProtKB-SubCell"/>
</dbReference>
<dbReference type="EC" id="2.1.1.77" evidence="3"/>
<evidence type="ECO:0000256" key="1">
    <source>
        <dbReference type="ARBA" id="ARBA00004496"/>
    </source>
</evidence>
<proteinExistence type="inferred from homology"/>
<dbReference type="Pfam" id="PF01135">
    <property type="entry name" value="PCMT"/>
    <property type="match status" value="1"/>
</dbReference>
<evidence type="ECO:0000256" key="9">
    <source>
        <dbReference type="ARBA" id="ARBA00030757"/>
    </source>
</evidence>
<comment type="caution">
    <text evidence="13">The sequence shown here is derived from an EMBL/GenBank/DDBJ whole genome shotgun (WGS) entry which is preliminary data.</text>
</comment>
<evidence type="ECO:0000256" key="2">
    <source>
        <dbReference type="ARBA" id="ARBA00005369"/>
    </source>
</evidence>
<keyword evidence="8" id="KW-0949">S-adenosyl-L-methionine</keyword>
<evidence type="ECO:0000256" key="3">
    <source>
        <dbReference type="ARBA" id="ARBA00011890"/>
    </source>
</evidence>
<evidence type="ECO:0000256" key="6">
    <source>
        <dbReference type="ARBA" id="ARBA00022603"/>
    </source>
</evidence>
<feature type="region of interest" description="Disordered" evidence="12">
    <location>
        <begin position="371"/>
        <end position="392"/>
    </location>
</feature>
<comment type="subcellular location">
    <subcellularLocation>
        <location evidence="1">Cytoplasm</location>
    </subcellularLocation>
</comment>
<dbReference type="RefSeq" id="WP_106584415.1">
    <property type="nucleotide sequence ID" value="NZ_PYGA01000013.1"/>
</dbReference>
<name>A0A2P8DFH4_9ACTN</name>
<dbReference type="Proteomes" id="UP000240542">
    <property type="component" value="Unassembled WGS sequence"/>
</dbReference>
<evidence type="ECO:0000256" key="12">
    <source>
        <dbReference type="SAM" id="MobiDB-lite"/>
    </source>
</evidence>
<evidence type="ECO:0000313" key="14">
    <source>
        <dbReference type="Proteomes" id="UP000240542"/>
    </source>
</evidence>
<keyword evidence="14" id="KW-1185">Reference proteome</keyword>
<dbReference type="PANTHER" id="PTHR11579">
    <property type="entry name" value="PROTEIN-L-ISOASPARTATE O-METHYLTRANSFERASE"/>
    <property type="match status" value="1"/>
</dbReference>
<dbReference type="Gene3D" id="3.40.50.150">
    <property type="entry name" value="Vaccinia Virus protein VP39"/>
    <property type="match status" value="1"/>
</dbReference>
<evidence type="ECO:0000256" key="5">
    <source>
        <dbReference type="ARBA" id="ARBA00022490"/>
    </source>
</evidence>
<dbReference type="EMBL" id="PYGA01000013">
    <property type="protein sequence ID" value="PSK95971.1"/>
    <property type="molecule type" value="Genomic_DNA"/>
</dbReference>
<dbReference type="CDD" id="cd02440">
    <property type="entry name" value="AdoMet_MTases"/>
    <property type="match status" value="1"/>
</dbReference>
<dbReference type="OrthoDB" id="4035289at2"/>
<evidence type="ECO:0000256" key="8">
    <source>
        <dbReference type="ARBA" id="ARBA00022691"/>
    </source>
</evidence>
<sequence>MAGSRPGVPGVLGASDSANVPGAAPPEWRPVFARVPRASFIPAVIWDDDRRVVRRDREPDRWAALVRRDAPVITQLDDGDASGRGYVSSSASMPTVVAMMLAELDVADGMRVLEIGTGTGWNTALLAARLGSENVTSVEIDPALAAAARRSLADAGFRPTVATADGMAGWPENAPYDRVIATAAVQRVPYAWVAQTRPGGLVLTPWGTAFHNGTLLRLRVHGDGTGSGRFGADVGFMWTRSERTPHGSVEERVLPEHDSDASTTELHPYEPVGDFDASFAIGLRVPAMLSTVVHDGPAADNRFTVYLMDPATGSWASWRVTPETHGSYQVRQHGRRRLFAELAAAWRWWEGAGRPGVDRFGLTVTRDGQYTWLDHPETPIGPPTDERPHPPR</sequence>
<evidence type="ECO:0000256" key="11">
    <source>
        <dbReference type="ARBA" id="ARBA00031350"/>
    </source>
</evidence>
<accession>A0A2P8DFH4</accession>
<dbReference type="InterPro" id="IPR000682">
    <property type="entry name" value="PCMT"/>
</dbReference>
<organism evidence="13 14">
    <name type="scientific">Murinocardiopsis flavida</name>
    <dbReference type="NCBI Taxonomy" id="645275"/>
    <lineage>
        <taxon>Bacteria</taxon>
        <taxon>Bacillati</taxon>
        <taxon>Actinomycetota</taxon>
        <taxon>Actinomycetes</taxon>
        <taxon>Streptosporangiales</taxon>
        <taxon>Nocardiopsidaceae</taxon>
        <taxon>Murinocardiopsis</taxon>
    </lineage>
</organism>
<evidence type="ECO:0000256" key="7">
    <source>
        <dbReference type="ARBA" id="ARBA00022679"/>
    </source>
</evidence>
<dbReference type="GO" id="GO:0004719">
    <property type="term" value="F:protein-L-isoaspartate (D-aspartate) O-methyltransferase activity"/>
    <property type="evidence" value="ECO:0007669"/>
    <property type="project" value="UniProtKB-EC"/>
</dbReference>